<protein>
    <submittedName>
        <fullName evidence="1">Uncharacterized protein</fullName>
    </submittedName>
</protein>
<dbReference type="AlphaFoldDB" id="A0A814S2B6"/>
<sequence length="134" mass="15843">MVNKISKQYSAPKEEYCFESDSGLEKKLNDSNKLFRLEEATKSLRNETQFLYTWTNGHSTPRIDRMYLKNKENILSLKYSECISNSISDHKNVISELSILNPSKIRNFKKNSDWKLNENVLENKKVNNYILRRC</sequence>
<reference evidence="1" key="1">
    <citation type="submission" date="2021-02" db="EMBL/GenBank/DDBJ databases">
        <authorList>
            <person name="Nowell W R."/>
        </authorList>
    </citation>
    <scope>NUCLEOTIDE SEQUENCE</scope>
    <source>
        <strain evidence="1">Ploen Becks lab</strain>
    </source>
</reference>
<evidence type="ECO:0000313" key="1">
    <source>
        <dbReference type="EMBL" id="CAF1140466.1"/>
    </source>
</evidence>
<name>A0A814S2B6_9BILA</name>
<gene>
    <name evidence="1" type="ORF">OXX778_LOCUS22878</name>
</gene>
<dbReference type="Proteomes" id="UP000663879">
    <property type="component" value="Unassembled WGS sequence"/>
</dbReference>
<dbReference type="EMBL" id="CAJNOC010010490">
    <property type="protein sequence ID" value="CAF1140466.1"/>
    <property type="molecule type" value="Genomic_DNA"/>
</dbReference>
<evidence type="ECO:0000313" key="2">
    <source>
        <dbReference type="Proteomes" id="UP000663879"/>
    </source>
</evidence>
<comment type="caution">
    <text evidence="1">The sequence shown here is derived from an EMBL/GenBank/DDBJ whole genome shotgun (WGS) entry which is preliminary data.</text>
</comment>
<keyword evidence="2" id="KW-1185">Reference proteome</keyword>
<organism evidence="1 2">
    <name type="scientific">Brachionus calyciflorus</name>
    <dbReference type="NCBI Taxonomy" id="104777"/>
    <lineage>
        <taxon>Eukaryota</taxon>
        <taxon>Metazoa</taxon>
        <taxon>Spiralia</taxon>
        <taxon>Gnathifera</taxon>
        <taxon>Rotifera</taxon>
        <taxon>Eurotatoria</taxon>
        <taxon>Monogononta</taxon>
        <taxon>Pseudotrocha</taxon>
        <taxon>Ploima</taxon>
        <taxon>Brachionidae</taxon>
        <taxon>Brachionus</taxon>
    </lineage>
</organism>
<accession>A0A814S2B6</accession>
<proteinExistence type="predicted"/>